<comment type="function">
    <text evidence="1 10">Controls the rotational direction of flagella during chemotaxis.</text>
</comment>
<sequence>MKKMLPWMITILLAITLIAVAAVYLFNQFFNPSPGSQTASTDSSMAAKPLSADKRVELTAELADIQTNLADPNTIIVLGVAFQMNTAKAKEEFDKIKEIQIRPIIVRTLSDLTEEELKGSAGKDALAAQLINLINPVLPEGGKVTNVAFTNYIVTPL</sequence>
<dbReference type="GO" id="GO:0006935">
    <property type="term" value="P:chemotaxis"/>
    <property type="evidence" value="ECO:0007669"/>
    <property type="project" value="UniProtKB-KW"/>
</dbReference>
<comment type="subcellular location">
    <subcellularLocation>
        <location evidence="2">Cell membrane</location>
        <topology evidence="2">Single-pass membrane protein</topology>
    </subcellularLocation>
</comment>
<keyword evidence="11" id="KW-0966">Cell projection</keyword>
<dbReference type="InterPro" id="IPR005503">
    <property type="entry name" value="FliL"/>
</dbReference>
<dbReference type="AlphaFoldDB" id="A0A927GRS2"/>
<evidence type="ECO:0000256" key="5">
    <source>
        <dbReference type="ARBA" id="ARBA00022500"/>
    </source>
</evidence>
<keyword evidence="6" id="KW-0812">Transmembrane</keyword>
<dbReference type="GO" id="GO:0009425">
    <property type="term" value="C:bacterial-type flagellum basal body"/>
    <property type="evidence" value="ECO:0007669"/>
    <property type="project" value="InterPro"/>
</dbReference>
<dbReference type="Proteomes" id="UP000621560">
    <property type="component" value="Unassembled WGS sequence"/>
</dbReference>
<evidence type="ECO:0000256" key="2">
    <source>
        <dbReference type="ARBA" id="ARBA00004162"/>
    </source>
</evidence>
<keyword evidence="11" id="KW-0282">Flagellum</keyword>
<keyword evidence="12" id="KW-1185">Reference proteome</keyword>
<dbReference type="PANTHER" id="PTHR35091:SF2">
    <property type="entry name" value="FLAGELLAR PROTEIN FLIL"/>
    <property type="match status" value="1"/>
</dbReference>
<evidence type="ECO:0000256" key="6">
    <source>
        <dbReference type="ARBA" id="ARBA00022692"/>
    </source>
</evidence>
<evidence type="ECO:0000313" key="11">
    <source>
        <dbReference type="EMBL" id="MBD2845280.1"/>
    </source>
</evidence>
<keyword evidence="11" id="KW-0969">Cilium</keyword>
<keyword evidence="9 10" id="KW-0472">Membrane</keyword>
<comment type="similarity">
    <text evidence="3 10">Belongs to the FliL family.</text>
</comment>
<dbReference type="RefSeq" id="WP_190916717.1">
    <property type="nucleotide sequence ID" value="NZ_JACXIZ010000014.1"/>
</dbReference>
<evidence type="ECO:0000256" key="1">
    <source>
        <dbReference type="ARBA" id="ARBA00002254"/>
    </source>
</evidence>
<reference evidence="11" key="1">
    <citation type="submission" date="2020-09" db="EMBL/GenBank/DDBJ databases">
        <title>A novel bacterium of genus Paenibacillus, isolated from South China Sea.</title>
        <authorList>
            <person name="Huang H."/>
            <person name="Mo K."/>
            <person name="Hu Y."/>
        </authorList>
    </citation>
    <scope>NUCLEOTIDE SEQUENCE</scope>
    <source>
        <strain evidence="11">IB182496</strain>
    </source>
</reference>
<comment type="caution">
    <text evidence="11">The sequence shown here is derived from an EMBL/GenBank/DDBJ whole genome shotgun (WGS) entry which is preliminary data.</text>
</comment>
<dbReference type="GO" id="GO:0005886">
    <property type="term" value="C:plasma membrane"/>
    <property type="evidence" value="ECO:0007669"/>
    <property type="project" value="UniProtKB-SubCell"/>
</dbReference>
<organism evidence="11 12">
    <name type="scientific">Paenibacillus sabuli</name>
    <dbReference type="NCBI Taxonomy" id="2772509"/>
    <lineage>
        <taxon>Bacteria</taxon>
        <taxon>Bacillati</taxon>
        <taxon>Bacillota</taxon>
        <taxon>Bacilli</taxon>
        <taxon>Bacillales</taxon>
        <taxon>Paenibacillaceae</taxon>
        <taxon>Paenibacillus</taxon>
    </lineage>
</organism>
<evidence type="ECO:0000256" key="4">
    <source>
        <dbReference type="ARBA" id="ARBA00022475"/>
    </source>
</evidence>
<evidence type="ECO:0000313" key="12">
    <source>
        <dbReference type="Proteomes" id="UP000621560"/>
    </source>
</evidence>
<evidence type="ECO:0000256" key="7">
    <source>
        <dbReference type="ARBA" id="ARBA00022779"/>
    </source>
</evidence>
<dbReference type="EMBL" id="JACXIZ010000014">
    <property type="protein sequence ID" value="MBD2845280.1"/>
    <property type="molecule type" value="Genomic_DNA"/>
</dbReference>
<dbReference type="Pfam" id="PF03748">
    <property type="entry name" value="FliL"/>
    <property type="match status" value="1"/>
</dbReference>
<keyword evidence="7 10" id="KW-0283">Flagellar rotation</keyword>
<gene>
    <name evidence="11" type="ORF">IDH44_08760</name>
</gene>
<evidence type="ECO:0000256" key="8">
    <source>
        <dbReference type="ARBA" id="ARBA00022989"/>
    </source>
</evidence>
<accession>A0A927GRS2</accession>
<evidence type="ECO:0000256" key="9">
    <source>
        <dbReference type="ARBA" id="ARBA00023136"/>
    </source>
</evidence>
<evidence type="ECO:0000256" key="10">
    <source>
        <dbReference type="RuleBase" id="RU364125"/>
    </source>
</evidence>
<name>A0A927GRS2_9BACL</name>
<proteinExistence type="inferred from homology"/>
<keyword evidence="8" id="KW-1133">Transmembrane helix</keyword>
<keyword evidence="4 10" id="KW-1003">Cell membrane</keyword>
<keyword evidence="5 10" id="KW-0145">Chemotaxis</keyword>
<evidence type="ECO:0000256" key="3">
    <source>
        <dbReference type="ARBA" id="ARBA00008281"/>
    </source>
</evidence>
<protein>
    <recommendedName>
        <fullName evidence="10">Flagellar protein FliL</fullName>
    </recommendedName>
</protein>
<dbReference type="GO" id="GO:0071978">
    <property type="term" value="P:bacterial-type flagellum-dependent swarming motility"/>
    <property type="evidence" value="ECO:0007669"/>
    <property type="project" value="TreeGrafter"/>
</dbReference>
<dbReference type="PANTHER" id="PTHR35091">
    <property type="entry name" value="FLAGELLAR PROTEIN FLIL"/>
    <property type="match status" value="1"/>
</dbReference>